<dbReference type="EMBL" id="AMRA01000010">
    <property type="protein sequence ID" value="EKF25631.1"/>
    <property type="molecule type" value="Genomic_DNA"/>
</dbReference>
<evidence type="ECO:0000256" key="1">
    <source>
        <dbReference type="ARBA" id="ARBA00004370"/>
    </source>
</evidence>
<evidence type="ECO:0000256" key="2">
    <source>
        <dbReference type="ARBA" id="ARBA00023136"/>
    </source>
</evidence>
<keyword evidence="2" id="KW-0472">Membrane</keyword>
<dbReference type="PATRIC" id="fig|1122247.3.peg.314"/>
<dbReference type="AlphaFoldDB" id="K5BI35"/>
<protein>
    <recommendedName>
        <fullName evidence="5">Mce associated membrane protein</fullName>
    </recommendedName>
</protein>
<evidence type="ECO:0008006" key="5">
    <source>
        <dbReference type="Google" id="ProtNLM"/>
    </source>
</evidence>
<comment type="subcellular location">
    <subcellularLocation>
        <location evidence="1">Membrane</location>
    </subcellularLocation>
</comment>
<dbReference type="PANTHER" id="PTHR37042:SF4">
    <property type="entry name" value="OUTER MEMBRANE PROTEIN RV1973"/>
    <property type="match status" value="1"/>
</dbReference>
<organism evidence="3 4">
    <name type="scientific">Mycolicibacterium hassiacum (strain DSM 44199 / CIP 105218 / JCM 12690 / 3849)</name>
    <name type="common">Mycobacterium hassiacum</name>
    <dbReference type="NCBI Taxonomy" id="1122247"/>
    <lineage>
        <taxon>Bacteria</taxon>
        <taxon>Bacillati</taxon>
        <taxon>Actinomycetota</taxon>
        <taxon>Actinomycetes</taxon>
        <taxon>Mycobacteriales</taxon>
        <taxon>Mycobacteriaceae</taxon>
        <taxon>Mycolicibacterium</taxon>
    </lineage>
</organism>
<sequence>MVMAIAIPVAAGIGIWRIAQSPRVDPVPDATARQEAVEFATSAMVTMLSYTHDKVGEQLASALPLLTDNFRNEYEGSIRDRIVADARERRVSTTANVVGAGVESISADRAVVIAFVDQSVVVGSDKPTIQRSSVRIELQRVDGDWLIDDLKLL</sequence>
<name>K5BI35_MYCHD</name>
<dbReference type="STRING" id="1122247.GCA_000379865_00645"/>
<proteinExistence type="predicted"/>
<evidence type="ECO:0000313" key="4">
    <source>
        <dbReference type="Proteomes" id="UP000006265"/>
    </source>
</evidence>
<evidence type="ECO:0000313" key="3">
    <source>
        <dbReference type="EMBL" id="EKF25631.1"/>
    </source>
</evidence>
<dbReference type="GO" id="GO:0016020">
    <property type="term" value="C:membrane"/>
    <property type="evidence" value="ECO:0007669"/>
    <property type="project" value="UniProtKB-SubCell"/>
</dbReference>
<dbReference type="OrthoDB" id="5192320at2"/>
<gene>
    <name evidence="3" type="ORF">C731_0333</name>
</gene>
<accession>K5BI35</accession>
<dbReference type="Proteomes" id="UP000006265">
    <property type="component" value="Unassembled WGS sequence"/>
</dbReference>
<comment type="caution">
    <text evidence="3">The sequence shown here is derived from an EMBL/GenBank/DDBJ whole genome shotgun (WGS) entry which is preliminary data.</text>
</comment>
<reference evidence="3 4" key="1">
    <citation type="journal article" date="2012" name="J. Bacteriol.">
        <title>Genome sequence of Mycobacterium hassiacum DSM 44199, a rare source of heat-stable mycobacterial proteins.</title>
        <authorList>
            <person name="Tiago I."/>
            <person name="Maranha A."/>
            <person name="Mendes V."/>
            <person name="Alarico S."/>
            <person name="Moynihan P.J."/>
            <person name="Clarke A.J."/>
            <person name="Macedo-Ribeiro S."/>
            <person name="Pereira P.J."/>
            <person name="Empadinhas N."/>
        </authorList>
    </citation>
    <scope>NUCLEOTIDE SEQUENCE [LARGE SCALE GENOMIC DNA]</scope>
    <source>
        <strain evidence="4">DSM 44199 / CIP 105218 / JCM 12690 / 3849</strain>
    </source>
</reference>
<keyword evidence="4" id="KW-1185">Reference proteome</keyword>
<dbReference type="eggNOG" id="ENOG5030IEG">
    <property type="taxonomic scope" value="Bacteria"/>
</dbReference>
<dbReference type="PANTHER" id="PTHR37042">
    <property type="entry name" value="OUTER MEMBRANE PROTEIN RV1973"/>
    <property type="match status" value="1"/>
</dbReference>